<accession>A0A388JV12</accession>
<dbReference type="Proteomes" id="UP000265515">
    <property type="component" value="Unassembled WGS sequence"/>
</dbReference>
<sequence length="228" mass="22297">MGGGGHRGCEWLSVGGGGVGRAEEWWLSTGSEGGRWPMESVGRVGSGSVKCCVLPGGRSDRCVGPHMQFAMAIVGSRPYARRSMILSVLSVAAAAVATADAAVVRSAVGAAPFVGVAGDDTVPGALVGGGGAGPRIVYADASVPAPPSVCFAEVAASGVDAVAAAASPEYDVVVVGAGAIPAVASGVAAIVATLGPTRDTVATPRPCLVYSAASVPVLPFVHFAEVAV</sequence>
<organism evidence="1 2">
    <name type="scientific">Chara braunii</name>
    <name type="common">Braun's stonewort</name>
    <dbReference type="NCBI Taxonomy" id="69332"/>
    <lineage>
        <taxon>Eukaryota</taxon>
        <taxon>Viridiplantae</taxon>
        <taxon>Streptophyta</taxon>
        <taxon>Charophyceae</taxon>
        <taxon>Charales</taxon>
        <taxon>Characeae</taxon>
        <taxon>Chara</taxon>
    </lineage>
</organism>
<proteinExistence type="predicted"/>
<evidence type="ECO:0000313" key="1">
    <source>
        <dbReference type="EMBL" id="GBG61638.1"/>
    </source>
</evidence>
<reference evidence="1 2" key="1">
    <citation type="journal article" date="2018" name="Cell">
        <title>The Chara Genome: Secondary Complexity and Implications for Plant Terrestrialization.</title>
        <authorList>
            <person name="Nishiyama T."/>
            <person name="Sakayama H."/>
            <person name="Vries J.D."/>
            <person name="Buschmann H."/>
            <person name="Saint-Marcoux D."/>
            <person name="Ullrich K.K."/>
            <person name="Haas F.B."/>
            <person name="Vanderstraeten L."/>
            <person name="Becker D."/>
            <person name="Lang D."/>
            <person name="Vosolsobe S."/>
            <person name="Rombauts S."/>
            <person name="Wilhelmsson P.K.I."/>
            <person name="Janitza P."/>
            <person name="Kern R."/>
            <person name="Heyl A."/>
            <person name="Rumpler F."/>
            <person name="Villalobos L.I.A.C."/>
            <person name="Clay J.M."/>
            <person name="Skokan R."/>
            <person name="Toyoda A."/>
            <person name="Suzuki Y."/>
            <person name="Kagoshima H."/>
            <person name="Schijlen E."/>
            <person name="Tajeshwar N."/>
            <person name="Catarino B."/>
            <person name="Hetherington A.J."/>
            <person name="Saltykova A."/>
            <person name="Bonnot C."/>
            <person name="Breuninger H."/>
            <person name="Symeonidi A."/>
            <person name="Radhakrishnan G.V."/>
            <person name="Van Nieuwerburgh F."/>
            <person name="Deforce D."/>
            <person name="Chang C."/>
            <person name="Karol K.G."/>
            <person name="Hedrich R."/>
            <person name="Ulvskov P."/>
            <person name="Glockner G."/>
            <person name="Delwiche C.F."/>
            <person name="Petrasek J."/>
            <person name="Van de Peer Y."/>
            <person name="Friml J."/>
            <person name="Beilby M."/>
            <person name="Dolan L."/>
            <person name="Kohara Y."/>
            <person name="Sugano S."/>
            <person name="Fujiyama A."/>
            <person name="Delaux P.-M."/>
            <person name="Quint M."/>
            <person name="TheiBen G."/>
            <person name="Hagemann M."/>
            <person name="Harholt J."/>
            <person name="Dunand C."/>
            <person name="Zachgo S."/>
            <person name="Langdale J."/>
            <person name="Maumus F."/>
            <person name="Straeten D.V.D."/>
            <person name="Gould S.B."/>
            <person name="Rensing S.A."/>
        </authorList>
    </citation>
    <scope>NUCLEOTIDE SEQUENCE [LARGE SCALE GENOMIC DNA]</scope>
    <source>
        <strain evidence="1 2">S276</strain>
    </source>
</reference>
<protein>
    <submittedName>
        <fullName evidence="1">Uncharacterized protein</fullName>
    </submittedName>
</protein>
<name>A0A388JV12_CHABU</name>
<gene>
    <name evidence="1" type="ORF">CBR_g22436</name>
</gene>
<dbReference type="AlphaFoldDB" id="A0A388JV12"/>
<dbReference type="Gramene" id="GBG61638">
    <property type="protein sequence ID" value="GBG61638"/>
    <property type="gene ID" value="CBR_g22436"/>
</dbReference>
<dbReference type="EMBL" id="BFEA01000021">
    <property type="protein sequence ID" value="GBG61638.1"/>
    <property type="molecule type" value="Genomic_DNA"/>
</dbReference>
<keyword evidence="2" id="KW-1185">Reference proteome</keyword>
<comment type="caution">
    <text evidence="1">The sequence shown here is derived from an EMBL/GenBank/DDBJ whole genome shotgun (WGS) entry which is preliminary data.</text>
</comment>
<evidence type="ECO:0000313" key="2">
    <source>
        <dbReference type="Proteomes" id="UP000265515"/>
    </source>
</evidence>